<feature type="compositionally biased region" description="Low complexity" evidence="1">
    <location>
        <begin position="277"/>
        <end position="290"/>
    </location>
</feature>
<evidence type="ECO:0000313" key="2">
    <source>
        <dbReference type="EMBL" id="KRW98430.1"/>
    </source>
</evidence>
<sequence length="396" mass="47509">MDQKQNEDQKQLKWNTNINKMNLNFTDNQMQNKQQFYSSQYYRNRYSLPNMQQNLAYKQPPIMNQQLFKVNQFPIGFCVPKQKSEQIVKELDMIIKQKGNNSNSTERGQMIYQSQNYPKIGENLKTTIKRIPDHNIQGYFNQNNQNNFANVIQQQDKPANQQLKENDLIMLPPQQNSVDFSQLNYFQSKQNQNQTDIQQYGIFDDNQYFSQQFDKILPFQDSVQEISNDNESIVSKQNQTQNFNNIQSLNNHQNSDDDQQDQYQQLQNYDEKQQVDQNESQNKSSQQNDNISEHSQYYSFSIQGQIYQEQEIEQNQQQKDKFFTENKSNRINYLRQSLKNLQNRNSVLQSKHADQQQQRSLSREQKQNNKKQFSFDNYKKQTENYKIHHQLQNQQI</sequence>
<reference evidence="2 3" key="1">
    <citation type="journal article" date="2015" name="Sci. Rep.">
        <title>Genome of the facultative scuticociliatosis pathogen Pseudocohnilembus persalinus provides insight into its virulence through horizontal gene transfer.</title>
        <authorList>
            <person name="Xiong J."/>
            <person name="Wang G."/>
            <person name="Cheng J."/>
            <person name="Tian M."/>
            <person name="Pan X."/>
            <person name="Warren A."/>
            <person name="Jiang C."/>
            <person name="Yuan D."/>
            <person name="Miao W."/>
        </authorList>
    </citation>
    <scope>NUCLEOTIDE SEQUENCE [LARGE SCALE GENOMIC DNA]</scope>
    <source>
        <strain evidence="2">36N120E</strain>
    </source>
</reference>
<gene>
    <name evidence="2" type="ORF">PPERSA_12387</name>
</gene>
<organism evidence="2 3">
    <name type="scientific">Pseudocohnilembus persalinus</name>
    <name type="common">Ciliate</name>
    <dbReference type="NCBI Taxonomy" id="266149"/>
    <lineage>
        <taxon>Eukaryota</taxon>
        <taxon>Sar</taxon>
        <taxon>Alveolata</taxon>
        <taxon>Ciliophora</taxon>
        <taxon>Intramacronucleata</taxon>
        <taxon>Oligohymenophorea</taxon>
        <taxon>Scuticociliatia</taxon>
        <taxon>Philasterida</taxon>
        <taxon>Pseudocohnilembidae</taxon>
        <taxon>Pseudocohnilembus</taxon>
    </lineage>
</organism>
<proteinExistence type="predicted"/>
<comment type="caution">
    <text evidence="2">The sequence shown here is derived from an EMBL/GenBank/DDBJ whole genome shotgun (WGS) entry which is preliminary data.</text>
</comment>
<evidence type="ECO:0000256" key="1">
    <source>
        <dbReference type="SAM" id="MobiDB-lite"/>
    </source>
</evidence>
<feature type="region of interest" description="Disordered" evidence="1">
    <location>
        <begin position="347"/>
        <end position="396"/>
    </location>
</feature>
<dbReference type="InParanoid" id="A0A0V0Q8B0"/>
<feature type="compositionally biased region" description="Basic and acidic residues" evidence="1">
    <location>
        <begin position="377"/>
        <end position="386"/>
    </location>
</feature>
<name>A0A0V0Q8B0_PSEPJ</name>
<accession>A0A0V0Q8B0</accession>
<dbReference type="Proteomes" id="UP000054937">
    <property type="component" value="Unassembled WGS sequence"/>
</dbReference>
<feature type="region of interest" description="Disordered" evidence="1">
    <location>
        <begin position="271"/>
        <end position="290"/>
    </location>
</feature>
<evidence type="ECO:0000313" key="3">
    <source>
        <dbReference type="Proteomes" id="UP000054937"/>
    </source>
</evidence>
<protein>
    <submittedName>
        <fullName evidence="2">Uncharacterized protein</fullName>
    </submittedName>
</protein>
<feature type="compositionally biased region" description="Polar residues" evidence="1">
    <location>
        <begin position="347"/>
        <end position="360"/>
    </location>
</feature>
<dbReference type="EMBL" id="LDAU01000246">
    <property type="protein sequence ID" value="KRW98430.1"/>
    <property type="molecule type" value="Genomic_DNA"/>
</dbReference>
<keyword evidence="3" id="KW-1185">Reference proteome</keyword>
<dbReference type="AlphaFoldDB" id="A0A0V0Q8B0"/>